<accession>A0A9N9D707</accession>
<sequence>MLEVVAENSEEASSKASSLIEAKRADTKSVNKILDGSKVLGEVTNVINNVKGKGKASPAPPKDKKK</sequence>
<dbReference type="Proteomes" id="UP000789405">
    <property type="component" value="Unassembled WGS sequence"/>
</dbReference>
<dbReference type="AlphaFoldDB" id="A0A9N9D707"/>
<reference evidence="2" key="1">
    <citation type="submission" date="2021-06" db="EMBL/GenBank/DDBJ databases">
        <authorList>
            <person name="Kallberg Y."/>
            <person name="Tangrot J."/>
            <person name="Rosling A."/>
        </authorList>
    </citation>
    <scope>NUCLEOTIDE SEQUENCE</scope>
    <source>
        <strain evidence="2">MA453B</strain>
    </source>
</reference>
<protein>
    <submittedName>
        <fullName evidence="2">16066_t:CDS:1</fullName>
    </submittedName>
</protein>
<dbReference type="EMBL" id="CAJVPY010004797">
    <property type="protein sequence ID" value="CAG8628348.1"/>
    <property type="molecule type" value="Genomic_DNA"/>
</dbReference>
<evidence type="ECO:0000313" key="2">
    <source>
        <dbReference type="EMBL" id="CAG8628348.1"/>
    </source>
</evidence>
<proteinExistence type="predicted"/>
<gene>
    <name evidence="2" type="ORF">DERYTH_LOCUS9014</name>
</gene>
<evidence type="ECO:0000256" key="1">
    <source>
        <dbReference type="SAM" id="MobiDB-lite"/>
    </source>
</evidence>
<keyword evidence="3" id="KW-1185">Reference proteome</keyword>
<organism evidence="2 3">
    <name type="scientific">Dentiscutata erythropus</name>
    <dbReference type="NCBI Taxonomy" id="1348616"/>
    <lineage>
        <taxon>Eukaryota</taxon>
        <taxon>Fungi</taxon>
        <taxon>Fungi incertae sedis</taxon>
        <taxon>Mucoromycota</taxon>
        <taxon>Glomeromycotina</taxon>
        <taxon>Glomeromycetes</taxon>
        <taxon>Diversisporales</taxon>
        <taxon>Gigasporaceae</taxon>
        <taxon>Dentiscutata</taxon>
    </lineage>
</organism>
<comment type="caution">
    <text evidence="2">The sequence shown here is derived from an EMBL/GenBank/DDBJ whole genome shotgun (WGS) entry which is preliminary data.</text>
</comment>
<feature type="region of interest" description="Disordered" evidence="1">
    <location>
        <begin position="1"/>
        <end position="21"/>
    </location>
</feature>
<evidence type="ECO:0000313" key="3">
    <source>
        <dbReference type="Proteomes" id="UP000789405"/>
    </source>
</evidence>
<name>A0A9N9D707_9GLOM</name>